<organism evidence="1 2">
    <name type="scientific">Candidatus Marsarchaeota G2 archaeon OSP_D</name>
    <dbReference type="NCBI Taxonomy" id="1978157"/>
    <lineage>
        <taxon>Archaea</taxon>
        <taxon>Candidatus Marsarchaeota</taxon>
        <taxon>Candidatus Marsarchaeota group 2</taxon>
    </lineage>
</organism>
<gene>
    <name evidence="1" type="ORF">B9Q03_14570</name>
</gene>
<accession>A0A2R6A725</accession>
<evidence type="ECO:0000313" key="2">
    <source>
        <dbReference type="Proteomes" id="UP000240322"/>
    </source>
</evidence>
<name>A0A2R6A725_9ARCH</name>
<evidence type="ECO:0000313" key="1">
    <source>
        <dbReference type="EMBL" id="PSN82125.1"/>
    </source>
</evidence>
<proteinExistence type="predicted"/>
<protein>
    <submittedName>
        <fullName evidence="1">Uncharacterized protein</fullName>
    </submittedName>
</protein>
<comment type="caution">
    <text evidence="1">The sequence shown here is derived from an EMBL/GenBank/DDBJ whole genome shotgun (WGS) entry which is preliminary data.</text>
</comment>
<dbReference type="Proteomes" id="UP000240322">
    <property type="component" value="Unassembled WGS sequence"/>
</dbReference>
<dbReference type="AlphaFoldDB" id="A0A2R6A725"/>
<reference evidence="1 2" key="1">
    <citation type="submission" date="2017-04" db="EMBL/GenBank/DDBJ databases">
        <title>Novel microbial lineages endemic to geothermal iron-oxide mats fill important gaps in the evolutionary history of Archaea.</title>
        <authorList>
            <person name="Jay Z.J."/>
            <person name="Beam J.P."/>
            <person name="Dlakic M."/>
            <person name="Rusch D.B."/>
            <person name="Kozubal M.A."/>
            <person name="Inskeep W.P."/>
        </authorList>
    </citation>
    <scope>NUCLEOTIDE SEQUENCE [LARGE SCALE GENOMIC DNA]</scope>
    <source>
        <strain evidence="1">OSP_D</strain>
    </source>
</reference>
<feature type="non-terminal residue" evidence="1">
    <location>
        <position position="1"/>
    </location>
</feature>
<dbReference type="EMBL" id="NEXE01000386">
    <property type="protein sequence ID" value="PSN82125.1"/>
    <property type="molecule type" value="Genomic_DNA"/>
</dbReference>
<sequence>YGSRHLPATGVAGGIERLMLALEQVGVFSKLEEQKPVRVFVANTDEQTRRDAIGVTTALRRGV</sequence>